<keyword evidence="2" id="KW-1185">Reference proteome</keyword>
<reference evidence="1 2" key="1">
    <citation type="submission" date="2021-03" db="EMBL/GenBank/DDBJ databases">
        <title>Caproiciproducens sp. nov. isolated from feces of cow.</title>
        <authorList>
            <person name="Choi J.-Y."/>
        </authorList>
    </citation>
    <scope>NUCLEOTIDE SEQUENCE [LARGE SCALE GENOMIC DNA]</scope>
    <source>
        <strain evidence="1 2">AGMB10547</strain>
    </source>
</reference>
<comment type="caution">
    <text evidence="1">The sequence shown here is derived from an EMBL/GenBank/DDBJ whole genome shotgun (WGS) entry which is preliminary data.</text>
</comment>
<evidence type="ECO:0000313" key="1">
    <source>
        <dbReference type="EMBL" id="MBW7572305.1"/>
    </source>
</evidence>
<gene>
    <name evidence="1" type="ORF">J5W02_05710</name>
</gene>
<evidence type="ECO:0008006" key="3">
    <source>
        <dbReference type="Google" id="ProtNLM"/>
    </source>
</evidence>
<proteinExistence type="predicted"/>
<accession>A0ABS7DLW5</accession>
<dbReference type="EMBL" id="JAGFNZ010000002">
    <property type="protein sequence ID" value="MBW7572305.1"/>
    <property type="molecule type" value="Genomic_DNA"/>
</dbReference>
<sequence length="66" mass="7473">MNRSPELLKAKSCYGHLGGTLGNRLFARLLELGWFERDGDKATVFSLTELGKQELSKLNVDIYKRS</sequence>
<evidence type="ECO:0000313" key="2">
    <source>
        <dbReference type="Proteomes" id="UP000719942"/>
    </source>
</evidence>
<organism evidence="1 2">
    <name type="scientific">Caproiciproducens faecalis</name>
    <dbReference type="NCBI Taxonomy" id="2820301"/>
    <lineage>
        <taxon>Bacteria</taxon>
        <taxon>Bacillati</taxon>
        <taxon>Bacillota</taxon>
        <taxon>Clostridia</taxon>
        <taxon>Eubacteriales</taxon>
        <taxon>Acutalibacteraceae</taxon>
        <taxon>Caproiciproducens</taxon>
    </lineage>
</organism>
<name>A0ABS7DLW5_9FIRM</name>
<dbReference type="RefSeq" id="WP_219964714.1">
    <property type="nucleotide sequence ID" value="NZ_JAGFNZ010000002.1"/>
</dbReference>
<dbReference type="Proteomes" id="UP000719942">
    <property type="component" value="Unassembled WGS sequence"/>
</dbReference>
<protein>
    <recommendedName>
        <fullName evidence="3">ArsR family transcriptional regulator</fullName>
    </recommendedName>
</protein>